<organism evidence="1 2">
    <name type="scientific">Melastoma candidum</name>
    <dbReference type="NCBI Taxonomy" id="119954"/>
    <lineage>
        <taxon>Eukaryota</taxon>
        <taxon>Viridiplantae</taxon>
        <taxon>Streptophyta</taxon>
        <taxon>Embryophyta</taxon>
        <taxon>Tracheophyta</taxon>
        <taxon>Spermatophyta</taxon>
        <taxon>Magnoliopsida</taxon>
        <taxon>eudicotyledons</taxon>
        <taxon>Gunneridae</taxon>
        <taxon>Pentapetalae</taxon>
        <taxon>rosids</taxon>
        <taxon>malvids</taxon>
        <taxon>Myrtales</taxon>
        <taxon>Melastomataceae</taxon>
        <taxon>Melastomatoideae</taxon>
        <taxon>Melastomateae</taxon>
        <taxon>Melastoma</taxon>
    </lineage>
</organism>
<proteinExistence type="predicted"/>
<gene>
    <name evidence="1" type="ORF">MLD38_000201</name>
</gene>
<dbReference type="Proteomes" id="UP001057402">
    <property type="component" value="Chromosome 1"/>
</dbReference>
<sequence length="168" mass="18417">MSSNSDDIILSGQRISDWARTLKLYVSAFWSPSKAVPVPSMAAAISCERAGESLSVSVSYEDAEFVMERLGMRAAEPRLGWHEDEAASASTSATTEEMREAFGVFDVDGDGYIGAGELQRVLCALGYKEGKDFRDCESMIRAYDDNCDGRIDFEEFAKFVGITNCCPC</sequence>
<protein>
    <submittedName>
        <fullName evidence="1">Uncharacterized protein</fullName>
    </submittedName>
</protein>
<keyword evidence="2" id="KW-1185">Reference proteome</keyword>
<evidence type="ECO:0000313" key="1">
    <source>
        <dbReference type="EMBL" id="KAI4387799.1"/>
    </source>
</evidence>
<evidence type="ECO:0000313" key="2">
    <source>
        <dbReference type="Proteomes" id="UP001057402"/>
    </source>
</evidence>
<accession>A0ACB9SD97</accession>
<name>A0ACB9SD97_9MYRT</name>
<dbReference type="EMBL" id="CM042880">
    <property type="protein sequence ID" value="KAI4387799.1"/>
    <property type="molecule type" value="Genomic_DNA"/>
</dbReference>
<reference evidence="2" key="1">
    <citation type="journal article" date="2023" name="Front. Plant Sci.">
        <title>Chromosomal-level genome assembly of Melastoma candidum provides insights into trichome evolution.</title>
        <authorList>
            <person name="Zhong Y."/>
            <person name="Wu W."/>
            <person name="Sun C."/>
            <person name="Zou P."/>
            <person name="Liu Y."/>
            <person name="Dai S."/>
            <person name="Zhou R."/>
        </authorList>
    </citation>
    <scope>NUCLEOTIDE SEQUENCE [LARGE SCALE GENOMIC DNA]</scope>
</reference>
<comment type="caution">
    <text evidence="1">The sequence shown here is derived from an EMBL/GenBank/DDBJ whole genome shotgun (WGS) entry which is preliminary data.</text>
</comment>